<evidence type="ECO:0000313" key="3">
    <source>
        <dbReference type="EMBL" id="CAK0904114.1"/>
    </source>
</evidence>
<gene>
    <name evidence="3" type="ORF">PCOR1329_LOCUS80239</name>
</gene>
<accession>A0ABN9XYV5</accession>
<name>A0ABN9XYV5_9DINO</name>
<protein>
    <submittedName>
        <fullName evidence="3">Uncharacterized protein</fullName>
    </submittedName>
</protein>
<feature type="region of interest" description="Disordered" evidence="1">
    <location>
        <begin position="52"/>
        <end position="77"/>
    </location>
</feature>
<comment type="caution">
    <text evidence="3">The sequence shown here is derived from an EMBL/GenBank/DDBJ whole genome shotgun (WGS) entry which is preliminary data.</text>
</comment>
<dbReference type="EMBL" id="CAUYUJ010021353">
    <property type="protein sequence ID" value="CAK0904114.1"/>
    <property type="molecule type" value="Genomic_DNA"/>
</dbReference>
<keyword evidence="4" id="KW-1185">Reference proteome</keyword>
<feature type="non-terminal residue" evidence="3">
    <location>
        <position position="220"/>
    </location>
</feature>
<keyword evidence="2" id="KW-0732">Signal</keyword>
<evidence type="ECO:0000313" key="4">
    <source>
        <dbReference type="Proteomes" id="UP001189429"/>
    </source>
</evidence>
<feature type="region of interest" description="Disordered" evidence="1">
    <location>
        <begin position="147"/>
        <end position="220"/>
    </location>
</feature>
<feature type="signal peptide" evidence="2">
    <location>
        <begin position="1"/>
        <end position="17"/>
    </location>
</feature>
<dbReference type="Proteomes" id="UP001189429">
    <property type="component" value="Unassembled WGS sequence"/>
</dbReference>
<organism evidence="3 4">
    <name type="scientific">Prorocentrum cordatum</name>
    <dbReference type="NCBI Taxonomy" id="2364126"/>
    <lineage>
        <taxon>Eukaryota</taxon>
        <taxon>Sar</taxon>
        <taxon>Alveolata</taxon>
        <taxon>Dinophyceae</taxon>
        <taxon>Prorocentrales</taxon>
        <taxon>Prorocentraceae</taxon>
        <taxon>Prorocentrum</taxon>
    </lineage>
</organism>
<sequence length="220" mass="23746">MLGRVGLVAALLLAVSGLHLEFQQPPVGGRFGQAGQELSGAAGVAGEAGWPWHLGGHHTETESTEQQPLTDDAPTAPVAAPEGRLAVLVTGAVERLLLTPLLANVVRANAKKGLQVDLLLSLQAPSSIVEEDAPDLQRGCRCSRDARRHCDQRPQGHAASSGRQRGQLQHHRHGPNLLAGPGAARVELPVGHRGANRRRHRERHSNRPRRRGRRRRHRPG</sequence>
<evidence type="ECO:0000256" key="1">
    <source>
        <dbReference type="SAM" id="MobiDB-lite"/>
    </source>
</evidence>
<feature type="compositionally biased region" description="Basic residues" evidence="1">
    <location>
        <begin position="194"/>
        <end position="220"/>
    </location>
</feature>
<reference evidence="3" key="1">
    <citation type="submission" date="2023-10" db="EMBL/GenBank/DDBJ databases">
        <authorList>
            <person name="Chen Y."/>
            <person name="Shah S."/>
            <person name="Dougan E. K."/>
            <person name="Thang M."/>
            <person name="Chan C."/>
        </authorList>
    </citation>
    <scope>NUCLEOTIDE SEQUENCE [LARGE SCALE GENOMIC DNA]</scope>
</reference>
<feature type="compositionally biased region" description="Low complexity" evidence="1">
    <location>
        <begin position="68"/>
        <end position="77"/>
    </location>
</feature>
<evidence type="ECO:0000256" key="2">
    <source>
        <dbReference type="SAM" id="SignalP"/>
    </source>
</evidence>
<proteinExistence type="predicted"/>
<feature type="chain" id="PRO_5047318704" evidence="2">
    <location>
        <begin position="18"/>
        <end position="220"/>
    </location>
</feature>